<keyword evidence="1" id="KW-0067">ATP-binding</keyword>
<dbReference type="Gene3D" id="3.30.470.20">
    <property type="entry name" value="ATP-grasp fold, B domain"/>
    <property type="match status" value="1"/>
</dbReference>
<evidence type="ECO:0000259" key="2">
    <source>
        <dbReference type="PROSITE" id="PS50975"/>
    </source>
</evidence>
<gene>
    <name evidence="3" type="ORF">KDU71_18155</name>
</gene>
<dbReference type="GO" id="GO:0046872">
    <property type="term" value="F:metal ion binding"/>
    <property type="evidence" value="ECO:0007669"/>
    <property type="project" value="InterPro"/>
</dbReference>
<dbReference type="EMBL" id="JAGTAR010000033">
    <property type="protein sequence ID" value="MBR8537498.1"/>
    <property type="molecule type" value="Genomic_DNA"/>
</dbReference>
<organism evidence="3 4">
    <name type="scientific">Carboxylicivirga sediminis</name>
    <dbReference type="NCBI Taxonomy" id="2006564"/>
    <lineage>
        <taxon>Bacteria</taxon>
        <taxon>Pseudomonadati</taxon>
        <taxon>Bacteroidota</taxon>
        <taxon>Bacteroidia</taxon>
        <taxon>Marinilabiliales</taxon>
        <taxon>Marinilabiliaceae</taxon>
        <taxon>Carboxylicivirga</taxon>
    </lineage>
</organism>
<protein>
    <recommendedName>
        <fullName evidence="2">ATP-grasp domain-containing protein</fullName>
    </recommendedName>
</protein>
<dbReference type="InterPro" id="IPR011761">
    <property type="entry name" value="ATP-grasp"/>
</dbReference>
<evidence type="ECO:0000256" key="1">
    <source>
        <dbReference type="PROSITE-ProRule" id="PRU00409"/>
    </source>
</evidence>
<sequence>MNSNNHLHPAVILDITQAGYDIIRSLYKYKIPLYAFSYKANSIENKTKRVTEIIDYNAQEDLLEKLIALSKRLKVKPVLYLSSDHRLEFVMEHYDVIQEHFLVNFPSIDTLNTLLDKRELNNFALKNNLQAPATVNITSADAIEKVKSLDFPIIVKPFVKTAAWYASERPKAIIYDTFEEYEADIADVLNIEDRLIVQEFIPGGANDIYACFVYFNQKGEFVQSFTGQKIRQWRSLTGTSSCIRPFNHPEILEQTIQFFKLVNYKGFGSMEYKQNPNNGKFYLIEPTVGRFDLNTLVCTVGGANLPLAYYNDVTNQNIVPKEKPNDNFAYIHELYDMRSAYHSISTKNETPKQLLKSYKGKLYFHYMNTDDPVVTRKVLYKVSRYIASKLFRYMTGKTSKA</sequence>
<proteinExistence type="predicted"/>
<evidence type="ECO:0000313" key="4">
    <source>
        <dbReference type="Proteomes" id="UP000679220"/>
    </source>
</evidence>
<dbReference type="GO" id="GO:0005524">
    <property type="term" value="F:ATP binding"/>
    <property type="evidence" value="ECO:0007669"/>
    <property type="project" value="UniProtKB-UniRule"/>
</dbReference>
<dbReference type="AlphaFoldDB" id="A0A941F617"/>
<dbReference type="SUPFAM" id="SSF56059">
    <property type="entry name" value="Glutathione synthetase ATP-binding domain-like"/>
    <property type="match status" value="1"/>
</dbReference>
<dbReference type="Proteomes" id="UP000679220">
    <property type="component" value="Unassembled WGS sequence"/>
</dbReference>
<dbReference type="PROSITE" id="PS50975">
    <property type="entry name" value="ATP_GRASP"/>
    <property type="match status" value="1"/>
</dbReference>
<evidence type="ECO:0000313" key="3">
    <source>
        <dbReference type="EMBL" id="MBR8537498.1"/>
    </source>
</evidence>
<dbReference type="RefSeq" id="WP_212192523.1">
    <property type="nucleotide sequence ID" value="NZ_JAGTAR010000033.1"/>
</dbReference>
<accession>A0A941F617</accession>
<feature type="domain" description="ATP-grasp" evidence="2">
    <location>
        <begin position="121"/>
        <end position="314"/>
    </location>
</feature>
<keyword evidence="4" id="KW-1185">Reference proteome</keyword>
<reference evidence="3" key="1">
    <citation type="journal article" date="2018" name="Int. J. Syst. Evol. Microbiol.">
        <title>Carboxylicivirga sediminis sp. nov., isolated from coastal sediment.</title>
        <authorList>
            <person name="Wang F.Q."/>
            <person name="Ren L.H."/>
            <person name="Zou R.J."/>
            <person name="Sun Y.Z."/>
            <person name="Liu X.J."/>
            <person name="Jiang F."/>
            <person name="Liu L.J."/>
        </authorList>
    </citation>
    <scope>NUCLEOTIDE SEQUENCE</scope>
    <source>
        <strain evidence="3">JR1</strain>
    </source>
</reference>
<reference evidence="3" key="2">
    <citation type="submission" date="2021-04" db="EMBL/GenBank/DDBJ databases">
        <authorList>
            <person name="Zhang T."/>
            <person name="Zhang Y."/>
            <person name="Lu D."/>
            <person name="Zuo D."/>
            <person name="Du Z."/>
        </authorList>
    </citation>
    <scope>NUCLEOTIDE SEQUENCE</scope>
    <source>
        <strain evidence="3">JR1</strain>
    </source>
</reference>
<keyword evidence="1" id="KW-0547">Nucleotide-binding</keyword>
<comment type="caution">
    <text evidence="3">The sequence shown here is derived from an EMBL/GenBank/DDBJ whole genome shotgun (WGS) entry which is preliminary data.</text>
</comment>
<name>A0A941F617_9BACT</name>